<keyword evidence="3" id="KW-1185">Reference proteome</keyword>
<comment type="caution">
    <text evidence="2">The sequence shown here is derived from an EMBL/GenBank/DDBJ whole genome shotgun (WGS) entry which is preliminary data.</text>
</comment>
<evidence type="ECO:0000313" key="3">
    <source>
        <dbReference type="Proteomes" id="UP001523216"/>
    </source>
</evidence>
<gene>
    <name evidence="2" type="ORF">LXN57_46235</name>
</gene>
<evidence type="ECO:0000259" key="1">
    <source>
        <dbReference type="Pfam" id="PF13701"/>
    </source>
</evidence>
<organism evidence="2 3">
    <name type="scientific">Paractinoplanes hotanensis</name>
    <dbReference type="NCBI Taxonomy" id="2906497"/>
    <lineage>
        <taxon>Bacteria</taxon>
        <taxon>Bacillati</taxon>
        <taxon>Actinomycetota</taxon>
        <taxon>Actinomycetes</taxon>
        <taxon>Micromonosporales</taxon>
        <taxon>Micromonosporaceae</taxon>
        <taxon>Paractinoplanes</taxon>
    </lineage>
</organism>
<dbReference type="RefSeq" id="WP_251804686.1">
    <property type="nucleotide sequence ID" value="NZ_JAMQOL010000088.1"/>
</dbReference>
<protein>
    <submittedName>
        <fullName evidence="2">IS1380 family transposase</fullName>
    </submittedName>
</protein>
<accession>A0ABT0YFX3</accession>
<dbReference type="NCBIfam" id="NF033539">
    <property type="entry name" value="transpos_IS1380"/>
    <property type="match status" value="1"/>
</dbReference>
<sequence length="475" mass="51888">MSKGSGWDQRLVVGSGGKGLVGHAGAVLVRKCADRTGLTSGLNRILPRGAGPGWWDRGTVLVSLAVAIVLGATSMSDIGLLTHQGLVFGDPPSEATVRRALAGLDEAGLKRIGKARAKVRARVWDLLARRPAGFPWLMVAGKLLSGWVIIDLDATLITAHSNKQGAAATFKRGFGFHPLGAWCANTGESLAMLLRSGNAGSNTVTDHIRVLGDAIAQLPVAYRRKILIRIDGAGATHDLLEHIEQMNRLWRTVKFTVGWTITEVDEAAIAAVAETAWTDSLQQDGTATDQAQAAELTGLNQRVESWTPGLRLIVRRTRPTARHAKKLTALEKRTGWRYQVIATNIRRLHGVAGSHHPQFLDVLHRSHATVEDQVRQGKAMGLRNLPSKSWTVNQGWVLACNIAADLAAWTRLLGLHDQPELAHAEPETLRYRLLHLPAKLTTHARRRRLSIPDDWPWATAFTLCWERLSTLPLTT</sequence>
<dbReference type="EMBL" id="JAMQOL010000088">
    <property type="protein sequence ID" value="MCM4084953.1"/>
    <property type="molecule type" value="Genomic_DNA"/>
</dbReference>
<dbReference type="Proteomes" id="UP001523216">
    <property type="component" value="Unassembled WGS sequence"/>
</dbReference>
<dbReference type="InterPro" id="IPR047960">
    <property type="entry name" value="Transpos_IS1380"/>
</dbReference>
<evidence type="ECO:0000313" key="2">
    <source>
        <dbReference type="EMBL" id="MCM4084953.1"/>
    </source>
</evidence>
<reference evidence="2 3" key="1">
    <citation type="submission" date="2022-06" db="EMBL/GenBank/DDBJ databases">
        <title>Actinoplanes abujensis sp. nov., isolated from Nigerian arid soil.</title>
        <authorList>
            <person name="Ding P."/>
        </authorList>
    </citation>
    <scope>NUCLEOTIDE SEQUENCE [LARGE SCALE GENOMIC DNA]</scope>
    <source>
        <strain evidence="3">TRM88002</strain>
    </source>
</reference>
<proteinExistence type="predicted"/>
<dbReference type="Pfam" id="PF13701">
    <property type="entry name" value="DDE_Tnp_1_4"/>
    <property type="match status" value="1"/>
</dbReference>
<dbReference type="InterPro" id="IPR025668">
    <property type="entry name" value="Tnp_DDE_dom"/>
</dbReference>
<name>A0ABT0YFX3_9ACTN</name>
<feature type="domain" description="Transposase DDE" evidence="1">
    <location>
        <begin position="9"/>
        <end position="472"/>
    </location>
</feature>